<reference evidence="2 3" key="1">
    <citation type="submission" date="2019-06" db="EMBL/GenBank/DDBJ databases">
        <title>Genomic Encyclopedia of Type Strains, Phase IV (KMG-V): Genome sequencing to study the core and pangenomes of soil and plant-associated prokaryotes.</title>
        <authorList>
            <person name="Whitman W."/>
        </authorList>
    </citation>
    <scope>NUCLEOTIDE SEQUENCE [LARGE SCALE GENOMIC DNA]</scope>
    <source>
        <strain evidence="2 3">BR 10355</strain>
    </source>
</reference>
<dbReference type="EMBL" id="VITY01000026">
    <property type="protein sequence ID" value="TWB86830.1"/>
    <property type="molecule type" value="Genomic_DNA"/>
</dbReference>
<feature type="transmembrane region" description="Helical" evidence="1">
    <location>
        <begin position="33"/>
        <end position="54"/>
    </location>
</feature>
<name>A0A560L0W9_9BRAD</name>
<evidence type="ECO:0000256" key="1">
    <source>
        <dbReference type="SAM" id="Phobius"/>
    </source>
</evidence>
<organism evidence="2 3">
    <name type="scientific">Bradyrhizobium macuxiense</name>
    <dbReference type="NCBI Taxonomy" id="1755647"/>
    <lineage>
        <taxon>Bacteria</taxon>
        <taxon>Pseudomonadati</taxon>
        <taxon>Pseudomonadota</taxon>
        <taxon>Alphaproteobacteria</taxon>
        <taxon>Hyphomicrobiales</taxon>
        <taxon>Nitrobacteraceae</taxon>
        <taxon>Bradyrhizobium</taxon>
    </lineage>
</organism>
<evidence type="ECO:0000313" key="2">
    <source>
        <dbReference type="EMBL" id="TWB86830.1"/>
    </source>
</evidence>
<dbReference type="Proteomes" id="UP000321304">
    <property type="component" value="Unassembled WGS sequence"/>
</dbReference>
<comment type="caution">
    <text evidence="2">The sequence shown here is derived from an EMBL/GenBank/DDBJ whole genome shotgun (WGS) entry which is preliminary data.</text>
</comment>
<keyword evidence="1" id="KW-0812">Transmembrane</keyword>
<dbReference type="AlphaFoldDB" id="A0A560L0W9"/>
<keyword evidence="1" id="KW-0472">Membrane</keyword>
<keyword evidence="1" id="KW-1133">Transmembrane helix</keyword>
<accession>A0A560L0W9</accession>
<sequence>MDDSHAAPALAVVSDIQARLLRLKHDGAGPLPGIGWVTWATLVGLVDLVLSALWRSRARHPRERLFRRIVIDNGLDPEQRLQIDWPSNYGTLLVLAWLFAEWPGRMTEAMELVRAPSLPELVGFVGKVGGAPDGQLVKLLAGSVPDRPPIEVEWRRWLDSLPETADMLRERSWREFRQGASERLRALADLRAGMDVATVARRSKLRTTTVERWLETGMEYGLDALISEQMHLSVLDPDQRAVISDWLESVSRFSKGPNAWCAEHAQHEIAIRFGILLTPSAAHSLYRRSLPPR</sequence>
<keyword evidence="3" id="KW-1185">Reference proteome</keyword>
<proteinExistence type="predicted"/>
<evidence type="ECO:0000313" key="3">
    <source>
        <dbReference type="Proteomes" id="UP000321304"/>
    </source>
</evidence>
<gene>
    <name evidence="2" type="ORF">FBZ93_12611</name>
</gene>
<protein>
    <submittedName>
        <fullName evidence="2">Uncharacterized protein</fullName>
    </submittedName>
</protein>